<evidence type="ECO:0000313" key="3">
    <source>
        <dbReference type="Proteomes" id="UP000460290"/>
    </source>
</evidence>
<reference evidence="2 3" key="1">
    <citation type="submission" date="2019-12" db="EMBL/GenBank/DDBJ databases">
        <title>Genomic-based taxomic classification of the family Erythrobacteraceae.</title>
        <authorList>
            <person name="Xu L."/>
        </authorList>
    </citation>
    <scope>NUCLEOTIDE SEQUENCE [LARGE SCALE GENOMIC DNA]</scope>
    <source>
        <strain evidence="2 3">KCTC 42006</strain>
    </source>
</reference>
<feature type="domain" description="Phytase-like" evidence="1">
    <location>
        <begin position="30"/>
        <end position="271"/>
    </location>
</feature>
<dbReference type="SUPFAM" id="SSF101898">
    <property type="entry name" value="NHL repeat"/>
    <property type="match status" value="1"/>
</dbReference>
<comment type="caution">
    <text evidence="2">The sequence shown here is derived from an EMBL/GenBank/DDBJ whole genome shotgun (WGS) entry which is preliminary data.</text>
</comment>
<evidence type="ECO:0000313" key="2">
    <source>
        <dbReference type="EMBL" id="MXO82186.1"/>
    </source>
</evidence>
<dbReference type="PIRSF" id="PIRSF031900">
    <property type="entry name" value="UCP031900"/>
    <property type="match status" value="1"/>
</dbReference>
<dbReference type="Pfam" id="PF13449">
    <property type="entry name" value="Phytase-like"/>
    <property type="match status" value="1"/>
</dbReference>
<gene>
    <name evidence="2" type="ORF">GRI35_02200</name>
</gene>
<evidence type="ECO:0000259" key="1">
    <source>
        <dbReference type="Pfam" id="PF13449"/>
    </source>
</evidence>
<protein>
    <submittedName>
        <fullName evidence="2">Esterase-like activity of phytase family protein</fullName>
    </submittedName>
</protein>
<proteinExistence type="predicted"/>
<dbReference type="InterPro" id="IPR027372">
    <property type="entry name" value="Phytase-like_dom"/>
</dbReference>
<dbReference type="OrthoDB" id="9798693at2"/>
<dbReference type="RefSeq" id="WP_160612508.1">
    <property type="nucleotide sequence ID" value="NZ_JAUFQM010000001.1"/>
</dbReference>
<keyword evidence="3" id="KW-1185">Reference proteome</keyword>
<accession>A0A844Z4I5</accession>
<organism evidence="2 3">
    <name type="scientific">Pontixanthobacter aestiaquae</name>
    <dbReference type="NCBI Taxonomy" id="1509367"/>
    <lineage>
        <taxon>Bacteria</taxon>
        <taxon>Pseudomonadati</taxon>
        <taxon>Pseudomonadota</taxon>
        <taxon>Alphaproteobacteria</taxon>
        <taxon>Sphingomonadales</taxon>
        <taxon>Erythrobacteraceae</taxon>
        <taxon>Pontixanthobacter</taxon>
    </lineage>
</organism>
<dbReference type="EMBL" id="WTYZ01000001">
    <property type="protein sequence ID" value="MXO82186.1"/>
    <property type="molecule type" value="Genomic_DNA"/>
</dbReference>
<dbReference type="Proteomes" id="UP000460290">
    <property type="component" value="Unassembled WGS sequence"/>
</dbReference>
<sequence length="292" mass="31770">MSLTALAPGGFDLGEVELTGAWHLHSPNSQFGSYSALLALPGCQFLSASDTGRLLRFPMPGCDGDVVIERFAGRTALKKKLIDIESLTHDPETGRIWVGYEGTNTIERLESDLTGAESVRPDELRAWPSNSGPEAMARLSDGRFIVIAEGSEGYWDDDFSALLFNGDPIENPNPSKFRFEAPAGYRPVDATELPDGRVLVLVRDFVFGVPPTFNAKLVVADPAEIEAGGVWRGAEIATISDAKLEDNYEGVAVVPRDDGALDIWLISDDNGTSFQRTMLLKLKWNPEEPSAQ</sequence>
<name>A0A844Z4I5_9SPHN</name>
<dbReference type="AlphaFoldDB" id="A0A844Z4I5"/>
<dbReference type="InterPro" id="IPR014567">
    <property type="entry name" value="UCP031900"/>
</dbReference>